<organism evidence="2 3">
    <name type="scientific">Sphingosinicella rhizophila</name>
    <dbReference type="NCBI Taxonomy" id="3050082"/>
    <lineage>
        <taxon>Bacteria</taxon>
        <taxon>Pseudomonadati</taxon>
        <taxon>Pseudomonadota</taxon>
        <taxon>Alphaproteobacteria</taxon>
        <taxon>Sphingomonadales</taxon>
        <taxon>Sphingosinicellaceae</taxon>
        <taxon>Sphingosinicella</taxon>
    </lineage>
</organism>
<keyword evidence="3" id="KW-1185">Reference proteome</keyword>
<gene>
    <name evidence="2" type="ORF">RQX22_10390</name>
</gene>
<keyword evidence="1" id="KW-0812">Transmembrane</keyword>
<dbReference type="EMBL" id="JAVUPU010000004">
    <property type="protein sequence ID" value="MDT9599356.1"/>
    <property type="molecule type" value="Genomic_DNA"/>
</dbReference>
<dbReference type="Proteomes" id="UP001259572">
    <property type="component" value="Unassembled WGS sequence"/>
</dbReference>
<keyword evidence="1" id="KW-0472">Membrane</keyword>
<evidence type="ECO:0000313" key="3">
    <source>
        <dbReference type="Proteomes" id="UP001259572"/>
    </source>
</evidence>
<feature type="transmembrane region" description="Helical" evidence="1">
    <location>
        <begin position="65"/>
        <end position="83"/>
    </location>
</feature>
<dbReference type="RefSeq" id="WP_315726181.1">
    <property type="nucleotide sequence ID" value="NZ_JAVUPU010000004.1"/>
</dbReference>
<evidence type="ECO:0008006" key="4">
    <source>
        <dbReference type="Google" id="ProtNLM"/>
    </source>
</evidence>
<proteinExistence type="predicted"/>
<feature type="transmembrane region" description="Helical" evidence="1">
    <location>
        <begin position="95"/>
        <end position="115"/>
    </location>
</feature>
<evidence type="ECO:0000313" key="2">
    <source>
        <dbReference type="EMBL" id="MDT9599356.1"/>
    </source>
</evidence>
<protein>
    <recommendedName>
        <fullName evidence="4">DUF1440 domain-containing protein</fullName>
    </recommendedName>
</protein>
<name>A0ABU3Q7I8_9SPHN</name>
<sequence length="171" mass="17696">MKLGSRLLVGGIAGFAATLAMTAAMRRLHDRLPAKEDYPLTPREIVDSSAAGADLAMTSAAAKDVATAAHFAYGAVMGALIAAANPDPGKRTGTAAGLAIWIASYMGWIPAVGILEPATKHPPRRNALMISAHLVWGYSTAVALRELKLARRTILTDGPAKDAPTKGGTPV</sequence>
<reference evidence="2 3" key="1">
    <citation type="submission" date="2023-05" db="EMBL/GenBank/DDBJ databases">
        <authorList>
            <person name="Guo Y."/>
        </authorList>
    </citation>
    <scope>NUCLEOTIDE SEQUENCE [LARGE SCALE GENOMIC DNA]</scope>
    <source>
        <strain evidence="2 3">GR2756</strain>
    </source>
</reference>
<keyword evidence="1" id="KW-1133">Transmembrane helix</keyword>
<accession>A0ABU3Q7I8</accession>
<comment type="caution">
    <text evidence="2">The sequence shown here is derived from an EMBL/GenBank/DDBJ whole genome shotgun (WGS) entry which is preliminary data.</text>
</comment>
<evidence type="ECO:0000256" key="1">
    <source>
        <dbReference type="SAM" id="Phobius"/>
    </source>
</evidence>